<evidence type="ECO:0000313" key="5">
    <source>
        <dbReference type="Proteomes" id="UP000602510"/>
    </source>
</evidence>
<keyword evidence="5" id="KW-1185">Reference proteome</keyword>
<evidence type="ECO:0000256" key="1">
    <source>
        <dbReference type="PROSITE-ProRule" id="PRU00117"/>
    </source>
</evidence>
<feature type="domain" description="K Homology" evidence="2">
    <location>
        <begin position="11"/>
        <end position="77"/>
    </location>
</feature>
<dbReference type="InterPro" id="IPR036612">
    <property type="entry name" value="KH_dom_type_1_sf"/>
</dbReference>
<proteinExistence type="predicted"/>
<evidence type="ECO:0000313" key="3">
    <source>
        <dbReference type="EMBL" id="KAF4036003.1"/>
    </source>
</evidence>
<evidence type="ECO:0000259" key="2">
    <source>
        <dbReference type="SMART" id="SM00322"/>
    </source>
</evidence>
<dbReference type="Gene3D" id="3.30.1370.10">
    <property type="entry name" value="K Homology domain, type 1"/>
    <property type="match status" value="1"/>
</dbReference>
<comment type="caution">
    <text evidence="3">The sequence shown here is derived from an EMBL/GenBank/DDBJ whole genome shotgun (WGS) entry which is preliminary data.</text>
</comment>
<evidence type="ECO:0000313" key="4">
    <source>
        <dbReference type="EMBL" id="KAF4138073.1"/>
    </source>
</evidence>
<dbReference type="EMBL" id="WSZM01000286">
    <property type="protein sequence ID" value="KAF4036003.1"/>
    <property type="molecule type" value="Genomic_DNA"/>
</dbReference>
<dbReference type="CDD" id="cd00105">
    <property type="entry name" value="KH-I"/>
    <property type="match status" value="1"/>
</dbReference>
<reference evidence="3" key="1">
    <citation type="submission" date="2020-04" db="EMBL/GenBank/DDBJ databases">
        <title>Hybrid Assembly of Korean Phytophthora infestans isolates.</title>
        <authorList>
            <person name="Prokchorchik M."/>
            <person name="Lee Y."/>
            <person name="Seo J."/>
            <person name="Cho J.-H."/>
            <person name="Park Y.-E."/>
            <person name="Jang D.-C."/>
            <person name="Im J.-S."/>
            <person name="Choi J.-G."/>
            <person name="Park H.-J."/>
            <person name="Lee G.-B."/>
            <person name="Lee Y.-G."/>
            <person name="Hong S.-Y."/>
            <person name="Cho K."/>
            <person name="Sohn K.H."/>
        </authorList>
    </citation>
    <scope>NUCLEOTIDE SEQUENCE</scope>
    <source>
        <strain evidence="3">KR_1_A1</strain>
        <strain evidence="4">KR_2_A2</strain>
    </source>
</reference>
<dbReference type="SMART" id="SM00322">
    <property type="entry name" value="KH"/>
    <property type="match status" value="1"/>
</dbReference>
<dbReference type="Proteomes" id="UP000704712">
    <property type="component" value="Unassembled WGS sequence"/>
</dbReference>
<dbReference type="InterPro" id="IPR004088">
    <property type="entry name" value="KH_dom_type_1"/>
</dbReference>
<organism evidence="3 5">
    <name type="scientific">Phytophthora infestans</name>
    <name type="common">Potato late blight agent</name>
    <name type="synonym">Botrytis infestans</name>
    <dbReference type="NCBI Taxonomy" id="4787"/>
    <lineage>
        <taxon>Eukaryota</taxon>
        <taxon>Sar</taxon>
        <taxon>Stramenopiles</taxon>
        <taxon>Oomycota</taxon>
        <taxon>Peronosporomycetes</taxon>
        <taxon>Peronosporales</taxon>
        <taxon>Peronosporaceae</taxon>
        <taxon>Phytophthora</taxon>
    </lineage>
</organism>
<keyword evidence="1" id="KW-0694">RNA-binding</keyword>
<dbReference type="Proteomes" id="UP000602510">
    <property type="component" value="Unassembled WGS sequence"/>
</dbReference>
<dbReference type="GO" id="GO:0003723">
    <property type="term" value="F:RNA binding"/>
    <property type="evidence" value="ECO:0007669"/>
    <property type="project" value="UniProtKB-UniRule"/>
</dbReference>
<sequence>MSFSNTHESVASRRTSLSIPDHVPIGIVIGRGGRNCKTLEKRHGVQCFVDKTDQKVTLSGPTIGVDSAESQLIALFSSYGVSKLENKRVFEVAVRDGPQRLWSFQKDDTISSNTQIETYRYRLRQSGAADATANIEGSWIKEFREEDMHNLMSYLDKEQSESPYKIEVSFGELCFKLKALRCSKPSMSWSVLQKLCKYRDFRTRWTNFCGSRSPSMVALLGKLEDKVEKEMPPIASLSVQLTGCLAQNYDLKYHLVGGQWILHNVRGQRCVGGTYDVLLDDDLSFRVRAAKREGISDNILENIQRLLVISIPESGNFFDTKVTLSRPTPPGVTVNFKAKSKVHVETNGLHFAVSYLDPIKNEFRLECRLSKKEKTGLGSSDNEARILVEKVLQVTKF</sequence>
<dbReference type="EMBL" id="JAACNO010001742">
    <property type="protein sequence ID" value="KAF4138073.1"/>
    <property type="molecule type" value="Genomic_DNA"/>
</dbReference>
<dbReference type="AlphaFoldDB" id="A0A833WB08"/>
<dbReference type="InterPro" id="IPR004087">
    <property type="entry name" value="KH_dom"/>
</dbReference>
<protein>
    <submittedName>
        <fullName evidence="3">KH domain</fullName>
    </submittedName>
</protein>
<accession>A0A833WB08</accession>
<name>A0A833WB08_PHYIN</name>
<gene>
    <name evidence="3" type="ORF">GN244_ATG12002</name>
    <name evidence="4" type="ORF">GN958_ATG12682</name>
</gene>
<dbReference type="SUPFAM" id="SSF54791">
    <property type="entry name" value="Eukaryotic type KH-domain (KH-domain type I)"/>
    <property type="match status" value="1"/>
</dbReference>
<dbReference type="Pfam" id="PF00013">
    <property type="entry name" value="KH_1"/>
    <property type="match status" value="1"/>
</dbReference>
<dbReference type="PROSITE" id="PS50084">
    <property type="entry name" value="KH_TYPE_1"/>
    <property type="match status" value="1"/>
</dbReference>